<gene>
    <name evidence="3" type="ORF">KVT40_001376</name>
</gene>
<accession>A0A8K0L6C0</accession>
<feature type="signal peptide" evidence="2">
    <location>
        <begin position="1"/>
        <end position="27"/>
    </location>
</feature>
<keyword evidence="2" id="KW-0732">Signal</keyword>
<name>A0A8K0L6C0_9PEZI</name>
<keyword evidence="4" id="KW-1185">Reference proteome</keyword>
<feature type="compositionally biased region" description="Polar residues" evidence="1">
    <location>
        <begin position="49"/>
        <end position="58"/>
    </location>
</feature>
<protein>
    <submittedName>
        <fullName evidence="3">Uncharacterized protein</fullName>
    </submittedName>
</protein>
<comment type="caution">
    <text evidence="3">The sequence shown here is derived from an EMBL/GenBank/DDBJ whole genome shotgun (WGS) entry which is preliminary data.</text>
</comment>
<feature type="region of interest" description="Disordered" evidence="1">
    <location>
        <begin position="28"/>
        <end position="58"/>
    </location>
</feature>
<evidence type="ECO:0000313" key="3">
    <source>
        <dbReference type="EMBL" id="KAG8629757.1"/>
    </source>
</evidence>
<proteinExistence type="predicted"/>
<dbReference type="AlphaFoldDB" id="A0A8K0L6C0"/>
<sequence>MPSGTHLPLALFLALLLLLLHPLRSLAQQDPPAKPDPSAQGDMPAQGDLPTQTNTPSTVELVKCNPDGALGGPIPVPILMDLDGLCYVFGFHAVGMAAIRQRGPASCTVYPTDVCSGPATIEELKEGECTEPEGEEMKMVAVQCVPLEENSED</sequence>
<feature type="chain" id="PRO_5035464038" evidence="2">
    <location>
        <begin position="28"/>
        <end position="153"/>
    </location>
</feature>
<dbReference type="EMBL" id="JAESVG020000002">
    <property type="protein sequence ID" value="KAG8629757.1"/>
    <property type="molecule type" value="Genomic_DNA"/>
</dbReference>
<dbReference type="Proteomes" id="UP000809789">
    <property type="component" value="Unassembled WGS sequence"/>
</dbReference>
<evidence type="ECO:0000256" key="1">
    <source>
        <dbReference type="SAM" id="MobiDB-lite"/>
    </source>
</evidence>
<evidence type="ECO:0000256" key="2">
    <source>
        <dbReference type="SAM" id="SignalP"/>
    </source>
</evidence>
<evidence type="ECO:0000313" key="4">
    <source>
        <dbReference type="Proteomes" id="UP000809789"/>
    </source>
</evidence>
<reference evidence="3" key="1">
    <citation type="submission" date="2021-07" db="EMBL/GenBank/DDBJ databases">
        <title>Elsinoe batatas strain:CRI-CJ2 Genome sequencing and assembly.</title>
        <authorList>
            <person name="Huang L."/>
        </authorList>
    </citation>
    <scope>NUCLEOTIDE SEQUENCE</scope>
    <source>
        <strain evidence="3">CRI-CJ2</strain>
    </source>
</reference>
<organism evidence="3 4">
    <name type="scientific">Elsinoe batatas</name>
    <dbReference type="NCBI Taxonomy" id="2601811"/>
    <lineage>
        <taxon>Eukaryota</taxon>
        <taxon>Fungi</taxon>
        <taxon>Dikarya</taxon>
        <taxon>Ascomycota</taxon>
        <taxon>Pezizomycotina</taxon>
        <taxon>Dothideomycetes</taxon>
        <taxon>Dothideomycetidae</taxon>
        <taxon>Myriangiales</taxon>
        <taxon>Elsinoaceae</taxon>
        <taxon>Elsinoe</taxon>
    </lineage>
</organism>